<comment type="caution">
    <text evidence="1">The sequence shown here is derived from an EMBL/GenBank/DDBJ whole genome shotgun (WGS) entry which is preliminary data.</text>
</comment>
<dbReference type="EMBL" id="DXBM01000054">
    <property type="protein sequence ID" value="HIZ46694.1"/>
    <property type="molecule type" value="Genomic_DNA"/>
</dbReference>
<sequence>MNAWDELVARCAQRRREKIGPLSDQAFEELLLAVRERPADFVDSPSEQALLELARALDAYRASRQDDDLLDDDAFRAARERRLLALASACDRAVAIDKGCLDARLVALLAREEDPDALLGSLVELEREASVPVPEGGGDAWDDVWCRPRLRLRAAIARTCLDGARHRMARTAAASLLATSPRDELGARHTEMLACARLEDEAGLGELDARFAGHESAWSHLARVILLYKLNRMAAARRALRGFDGLCAGGAYALLRPTFVDVYLPDRPEVAPCSFEECLMAVREAEPIVADTPELIAWCQDQDWFVASARSFAERRDLDW</sequence>
<evidence type="ECO:0000313" key="2">
    <source>
        <dbReference type="Proteomes" id="UP000824062"/>
    </source>
</evidence>
<proteinExistence type="predicted"/>
<accession>A0A9D2EZF5</accession>
<name>A0A9D2EZF5_9ACTN</name>
<protein>
    <submittedName>
        <fullName evidence="1">Uncharacterized protein</fullName>
    </submittedName>
</protein>
<dbReference type="AlphaFoldDB" id="A0A9D2EZF5"/>
<gene>
    <name evidence="1" type="ORF">IAA19_06725</name>
</gene>
<organism evidence="1 2">
    <name type="scientific">Candidatus Olsenella pullistercoris</name>
    <dbReference type="NCBI Taxonomy" id="2838712"/>
    <lineage>
        <taxon>Bacteria</taxon>
        <taxon>Bacillati</taxon>
        <taxon>Actinomycetota</taxon>
        <taxon>Coriobacteriia</taxon>
        <taxon>Coriobacteriales</taxon>
        <taxon>Atopobiaceae</taxon>
        <taxon>Olsenella</taxon>
    </lineage>
</organism>
<reference evidence="1" key="1">
    <citation type="journal article" date="2021" name="PeerJ">
        <title>Extensive microbial diversity within the chicken gut microbiome revealed by metagenomics and culture.</title>
        <authorList>
            <person name="Gilroy R."/>
            <person name="Ravi A."/>
            <person name="Getino M."/>
            <person name="Pursley I."/>
            <person name="Horton D.L."/>
            <person name="Alikhan N.F."/>
            <person name="Baker D."/>
            <person name="Gharbi K."/>
            <person name="Hall N."/>
            <person name="Watson M."/>
            <person name="Adriaenssens E.M."/>
            <person name="Foster-Nyarko E."/>
            <person name="Jarju S."/>
            <person name="Secka A."/>
            <person name="Antonio M."/>
            <person name="Oren A."/>
            <person name="Chaudhuri R.R."/>
            <person name="La Ragione R."/>
            <person name="Hildebrand F."/>
            <person name="Pallen M.J."/>
        </authorList>
    </citation>
    <scope>NUCLEOTIDE SEQUENCE</scope>
    <source>
        <strain evidence="1">ChiHjej12B11-14209</strain>
    </source>
</reference>
<reference evidence="1" key="2">
    <citation type="submission" date="2021-04" db="EMBL/GenBank/DDBJ databases">
        <authorList>
            <person name="Gilroy R."/>
        </authorList>
    </citation>
    <scope>NUCLEOTIDE SEQUENCE</scope>
    <source>
        <strain evidence="1">ChiHjej12B11-14209</strain>
    </source>
</reference>
<dbReference type="Proteomes" id="UP000824062">
    <property type="component" value="Unassembled WGS sequence"/>
</dbReference>
<evidence type="ECO:0000313" key="1">
    <source>
        <dbReference type="EMBL" id="HIZ46694.1"/>
    </source>
</evidence>